<reference evidence="2 3" key="1">
    <citation type="submission" date="2018-06" db="EMBL/GenBank/DDBJ databases">
        <authorList>
            <consortium name="Pathogen Informatics"/>
            <person name="Doyle S."/>
        </authorList>
    </citation>
    <scope>NUCLEOTIDE SEQUENCE [LARGE SCALE GENOMIC DNA]</scope>
    <source>
        <strain evidence="2 3">NCTC13148</strain>
    </source>
</reference>
<keyword evidence="1" id="KW-0472">Membrane</keyword>
<dbReference type="GO" id="GO:0015385">
    <property type="term" value="F:sodium:proton antiporter activity"/>
    <property type="evidence" value="ECO:0007669"/>
    <property type="project" value="TreeGrafter"/>
</dbReference>
<evidence type="ECO:0000256" key="1">
    <source>
        <dbReference type="SAM" id="Phobius"/>
    </source>
</evidence>
<evidence type="ECO:0000313" key="3">
    <source>
        <dbReference type="Proteomes" id="UP000254255"/>
    </source>
</evidence>
<protein>
    <submittedName>
        <fullName evidence="2">Calcium/sodium:proton antiporter</fullName>
    </submittedName>
</protein>
<name>A0A377BHN3_ECOLX</name>
<gene>
    <name evidence="2" type="primary">chaA_3</name>
    <name evidence="2" type="ORF">NCTC13148_00406</name>
</gene>
<proteinExistence type="predicted"/>
<dbReference type="EMBL" id="UGET01000004">
    <property type="protein sequence ID" value="STL64433.1"/>
    <property type="molecule type" value="Genomic_DNA"/>
</dbReference>
<dbReference type="AlphaFoldDB" id="A0A377BHN3"/>
<dbReference type="GO" id="GO:0005886">
    <property type="term" value="C:plasma membrane"/>
    <property type="evidence" value="ECO:0007669"/>
    <property type="project" value="TreeGrafter"/>
</dbReference>
<dbReference type="GO" id="GO:0015386">
    <property type="term" value="F:potassium:proton antiporter activity"/>
    <property type="evidence" value="ECO:0007669"/>
    <property type="project" value="TreeGrafter"/>
</dbReference>
<evidence type="ECO:0000313" key="2">
    <source>
        <dbReference type="EMBL" id="STL64433.1"/>
    </source>
</evidence>
<dbReference type="PANTHER" id="PTHR37958">
    <property type="entry name" value="SODIUM-POTASSIUM/PROTON ANTIPORTER CHAA"/>
    <property type="match status" value="1"/>
</dbReference>
<organism evidence="2 3">
    <name type="scientific">Escherichia coli</name>
    <dbReference type="NCBI Taxonomy" id="562"/>
    <lineage>
        <taxon>Bacteria</taxon>
        <taxon>Pseudomonadati</taxon>
        <taxon>Pseudomonadota</taxon>
        <taxon>Gammaproteobacteria</taxon>
        <taxon>Enterobacterales</taxon>
        <taxon>Enterobacteriaceae</taxon>
        <taxon>Escherichia</taxon>
    </lineage>
</organism>
<sequence>MSNAQEAVKTRHKETSLIFPVLALVVLFLWGSSQTLPVVIAINLLALIGILSSAF</sequence>
<keyword evidence="1" id="KW-1133">Transmembrane helix</keyword>
<dbReference type="InterPro" id="IPR052946">
    <property type="entry name" value="Alkaline_pH_Ca-Antiporter"/>
</dbReference>
<dbReference type="Proteomes" id="UP000254255">
    <property type="component" value="Unassembled WGS sequence"/>
</dbReference>
<dbReference type="PANTHER" id="PTHR37958:SF1">
    <property type="entry name" value="SODIUM-POTASSIUM_PROTON ANTIPORTER CHAA"/>
    <property type="match status" value="1"/>
</dbReference>
<keyword evidence="1" id="KW-0812">Transmembrane</keyword>
<accession>A0A377BHN3</accession>
<feature type="transmembrane region" description="Helical" evidence="1">
    <location>
        <begin position="36"/>
        <end position="54"/>
    </location>
</feature>